<evidence type="ECO:0000256" key="5">
    <source>
        <dbReference type="ARBA" id="ARBA00023136"/>
    </source>
</evidence>
<keyword evidence="5 6" id="KW-0472">Membrane</keyword>
<accession>A0AAN6KF15</accession>
<organism evidence="8 9">
    <name type="scientific">Friedmanniomyces endolithicus</name>
    <dbReference type="NCBI Taxonomy" id="329885"/>
    <lineage>
        <taxon>Eukaryota</taxon>
        <taxon>Fungi</taxon>
        <taxon>Dikarya</taxon>
        <taxon>Ascomycota</taxon>
        <taxon>Pezizomycotina</taxon>
        <taxon>Dothideomycetes</taxon>
        <taxon>Dothideomycetidae</taxon>
        <taxon>Mycosphaerellales</taxon>
        <taxon>Teratosphaeriaceae</taxon>
        <taxon>Friedmanniomyces</taxon>
    </lineage>
</organism>
<dbReference type="InterPro" id="IPR036259">
    <property type="entry name" value="MFS_trans_sf"/>
</dbReference>
<dbReference type="Proteomes" id="UP001175353">
    <property type="component" value="Unassembled WGS sequence"/>
</dbReference>
<dbReference type="GO" id="GO:0016020">
    <property type="term" value="C:membrane"/>
    <property type="evidence" value="ECO:0007669"/>
    <property type="project" value="UniProtKB-SubCell"/>
</dbReference>
<keyword evidence="9" id="KW-1185">Reference proteome</keyword>
<dbReference type="Gene3D" id="1.20.1250.20">
    <property type="entry name" value="MFS general substrate transporter like domains"/>
    <property type="match status" value="1"/>
</dbReference>
<dbReference type="InterPro" id="IPR050360">
    <property type="entry name" value="MFS_Sugar_Transporters"/>
</dbReference>
<evidence type="ECO:0000313" key="8">
    <source>
        <dbReference type="EMBL" id="KAK0979504.1"/>
    </source>
</evidence>
<dbReference type="AlphaFoldDB" id="A0AAN6KF15"/>
<dbReference type="PANTHER" id="PTHR48022:SF29">
    <property type="entry name" value="SUGAR TRANSPORTER, PUTATIVE (AFU_ORTHOLOGUE AFUA_6G14500)-RELATED"/>
    <property type="match status" value="1"/>
</dbReference>
<evidence type="ECO:0000313" key="9">
    <source>
        <dbReference type="Proteomes" id="UP001175353"/>
    </source>
</evidence>
<dbReference type="PROSITE" id="PS50850">
    <property type="entry name" value="MFS"/>
    <property type="match status" value="1"/>
</dbReference>
<sequence>MAFARQTDVDAVASQSEVKRLLDLDTTPWYKRPNLRMLYLTLIPAALGCEMTSGYDGSILNGLQAVGPWLTCRYITRGYANAPDKYVLAVPGAEPELSFGSSATPCTHLTHRPRASLVSFVLIQDVEQSIGAVLALPIVPYVNDRVGRKHSITIGSAIIVVGVILQTASQNFAMFFVARIILGIGIPFCIGGASQLIAELTFPRHSAVLNGLFNESWYAGAIIAAGVTLGTFSRPDDWSWRIPSLLQMLPSLLQLTFIWFVPESPRWLVSRDRSDEAFDILVKYHAEGDRNSALVHAEFAEIQHTVRAEMLSSKRRWAELLQTPGNRKRTFIAACVGLFSQWSGNGLVSY</sequence>
<dbReference type="EMBL" id="JAUJLE010000122">
    <property type="protein sequence ID" value="KAK0979504.1"/>
    <property type="molecule type" value="Genomic_DNA"/>
</dbReference>
<proteinExistence type="inferred from homology"/>
<evidence type="ECO:0000256" key="3">
    <source>
        <dbReference type="ARBA" id="ARBA00022692"/>
    </source>
</evidence>
<comment type="similarity">
    <text evidence="2">Belongs to the major facilitator superfamily. Sugar transporter (TC 2.A.1.1) family.</text>
</comment>
<keyword evidence="3 6" id="KW-0812">Transmembrane</keyword>
<dbReference type="GO" id="GO:0005351">
    <property type="term" value="F:carbohydrate:proton symporter activity"/>
    <property type="evidence" value="ECO:0007669"/>
    <property type="project" value="TreeGrafter"/>
</dbReference>
<feature type="transmembrane region" description="Helical" evidence="6">
    <location>
        <begin position="176"/>
        <end position="197"/>
    </location>
</feature>
<comment type="subcellular location">
    <subcellularLocation>
        <location evidence="1">Membrane</location>
        <topology evidence="1">Multi-pass membrane protein</topology>
    </subcellularLocation>
</comment>
<gene>
    <name evidence="8" type="ORF">LTR91_012601</name>
</gene>
<evidence type="ECO:0000256" key="2">
    <source>
        <dbReference type="ARBA" id="ARBA00010992"/>
    </source>
</evidence>
<dbReference type="PANTHER" id="PTHR48022">
    <property type="entry name" value="PLASTIDIC GLUCOSE TRANSPORTER 4"/>
    <property type="match status" value="1"/>
</dbReference>
<evidence type="ECO:0000259" key="7">
    <source>
        <dbReference type="PROSITE" id="PS50850"/>
    </source>
</evidence>
<name>A0AAN6KF15_9PEZI</name>
<feature type="domain" description="Major facilitator superfamily (MFS) profile" evidence="7">
    <location>
        <begin position="42"/>
        <end position="350"/>
    </location>
</feature>
<dbReference type="InterPro" id="IPR020846">
    <property type="entry name" value="MFS_dom"/>
</dbReference>
<comment type="caution">
    <text evidence="8">The sequence shown here is derived from an EMBL/GenBank/DDBJ whole genome shotgun (WGS) entry which is preliminary data.</text>
</comment>
<evidence type="ECO:0000256" key="1">
    <source>
        <dbReference type="ARBA" id="ARBA00004141"/>
    </source>
</evidence>
<feature type="transmembrane region" description="Helical" evidence="6">
    <location>
        <begin position="245"/>
        <end position="262"/>
    </location>
</feature>
<reference evidence="8" key="1">
    <citation type="submission" date="2023-06" db="EMBL/GenBank/DDBJ databases">
        <title>Black Yeasts Isolated from many extreme environments.</title>
        <authorList>
            <person name="Coleine C."/>
            <person name="Stajich J.E."/>
            <person name="Selbmann L."/>
        </authorList>
    </citation>
    <scope>NUCLEOTIDE SEQUENCE</scope>
    <source>
        <strain evidence="8">CCFEE 5200</strain>
    </source>
</reference>
<evidence type="ECO:0000256" key="4">
    <source>
        <dbReference type="ARBA" id="ARBA00022989"/>
    </source>
</evidence>
<feature type="transmembrane region" description="Helical" evidence="6">
    <location>
        <begin position="151"/>
        <end position="169"/>
    </location>
</feature>
<dbReference type="InterPro" id="IPR005828">
    <property type="entry name" value="MFS_sugar_transport-like"/>
</dbReference>
<keyword evidence="4 6" id="KW-1133">Transmembrane helix</keyword>
<dbReference type="Pfam" id="PF00083">
    <property type="entry name" value="Sugar_tr"/>
    <property type="match status" value="1"/>
</dbReference>
<protein>
    <recommendedName>
        <fullName evidence="7">Major facilitator superfamily (MFS) profile domain-containing protein</fullName>
    </recommendedName>
</protein>
<evidence type="ECO:0000256" key="6">
    <source>
        <dbReference type="SAM" id="Phobius"/>
    </source>
</evidence>
<dbReference type="SUPFAM" id="SSF103473">
    <property type="entry name" value="MFS general substrate transporter"/>
    <property type="match status" value="1"/>
</dbReference>
<feature type="transmembrane region" description="Helical" evidence="6">
    <location>
        <begin position="217"/>
        <end position="233"/>
    </location>
</feature>